<dbReference type="AlphaFoldDB" id="A0A3B0TV13"/>
<accession>A0A3B0TV13</accession>
<reference evidence="1" key="1">
    <citation type="submission" date="2018-06" db="EMBL/GenBank/DDBJ databases">
        <authorList>
            <person name="Zhirakovskaya E."/>
        </authorList>
    </citation>
    <scope>NUCLEOTIDE SEQUENCE</scope>
</reference>
<name>A0A3B0TV13_9ZZZZ</name>
<evidence type="ECO:0008006" key="2">
    <source>
        <dbReference type="Google" id="ProtNLM"/>
    </source>
</evidence>
<evidence type="ECO:0000313" key="1">
    <source>
        <dbReference type="EMBL" id="VAW22435.1"/>
    </source>
</evidence>
<dbReference type="Pfam" id="PF10016">
    <property type="entry name" value="DUF2259"/>
    <property type="match status" value="1"/>
</dbReference>
<proteinExistence type="predicted"/>
<gene>
    <name evidence="1" type="ORF">MNBD_ALPHA12-601</name>
</gene>
<protein>
    <recommendedName>
        <fullName evidence="2">DUF2259 domain-containing protein</fullName>
    </recommendedName>
</protein>
<dbReference type="EMBL" id="UOEO01000202">
    <property type="protein sequence ID" value="VAW22435.1"/>
    <property type="molecule type" value="Genomic_DNA"/>
</dbReference>
<dbReference type="InterPro" id="IPR018725">
    <property type="entry name" value="DUF2259_secreted"/>
</dbReference>
<sequence length="236" mass="26419">MMVWGAKPAWAGNFAQPAIIGYSKDLRYFAYEEYGIEDASGFPYSSIYFIDLRDGSPVAGTPVRIRLDNQDDPLPGELVGARQLARQKAQIWLDKLKIGWPAEMLAYNGDGVPDLEGLSLRFGLTGYNGAVIGDYRLTLKMVDFNNILECEKWAPSKPQGFVLTITDYDFQKSEIYRDKSLPKSEKCPLYYKISGVFAPFQANDISNTVALISVYSSGWEGQDRRFIVVPVGQSLK</sequence>
<organism evidence="1">
    <name type="scientific">hydrothermal vent metagenome</name>
    <dbReference type="NCBI Taxonomy" id="652676"/>
    <lineage>
        <taxon>unclassified sequences</taxon>
        <taxon>metagenomes</taxon>
        <taxon>ecological metagenomes</taxon>
    </lineage>
</organism>